<feature type="domain" description="Cyclic nucleotide-binding" evidence="2">
    <location>
        <begin position="401"/>
        <end position="503"/>
    </location>
</feature>
<feature type="transmembrane region" description="Helical" evidence="1">
    <location>
        <begin position="71"/>
        <end position="96"/>
    </location>
</feature>
<dbReference type="PROSITE" id="PS50042">
    <property type="entry name" value="CNMP_BINDING_3"/>
    <property type="match status" value="1"/>
</dbReference>
<dbReference type="KEGG" id="acep:105617340"/>
<dbReference type="Gene3D" id="1.10.287.630">
    <property type="entry name" value="Helix hairpin bin"/>
    <property type="match status" value="1"/>
</dbReference>
<feature type="transmembrane region" description="Helical" evidence="1">
    <location>
        <begin position="300"/>
        <end position="319"/>
    </location>
</feature>
<dbReference type="Gene3D" id="1.10.287.70">
    <property type="match status" value="1"/>
</dbReference>
<evidence type="ECO:0000256" key="1">
    <source>
        <dbReference type="SAM" id="Phobius"/>
    </source>
</evidence>
<feature type="transmembrane region" description="Helical" evidence="1">
    <location>
        <begin position="108"/>
        <end position="131"/>
    </location>
</feature>
<evidence type="ECO:0000259" key="2">
    <source>
        <dbReference type="PROSITE" id="PS50042"/>
    </source>
</evidence>
<keyword evidence="4" id="KW-1185">Reference proteome</keyword>
<gene>
    <name evidence="3" type="primary">105617340</name>
</gene>
<reference evidence="3" key="2">
    <citation type="submission" date="2016-04" db="UniProtKB">
        <authorList>
            <consortium name="EnsemblMetazoa"/>
        </authorList>
    </citation>
    <scope>IDENTIFICATION</scope>
</reference>
<dbReference type="PANTHER" id="PTHR45689:SF14">
    <property type="entry name" value="CYCLIC NUCLEOTIDE-GATED CATION CHANNEL SUBUNIT A-LIKE PROTEIN"/>
    <property type="match status" value="1"/>
</dbReference>
<name>A0A158N9T5_ATTCE</name>
<dbReference type="eggNOG" id="KOG0498">
    <property type="taxonomic scope" value="Eukaryota"/>
</dbReference>
<dbReference type="GO" id="GO:0035725">
    <property type="term" value="P:sodium ion transmembrane transport"/>
    <property type="evidence" value="ECO:0007669"/>
    <property type="project" value="TreeGrafter"/>
</dbReference>
<keyword evidence="1" id="KW-0472">Membrane</keyword>
<sequence>MLPVGHVCEIEDPDQKDIFFLPDRNFFKKAFDTFRSLLMISRKNPAAQKYLHSRNSIIIEKRRHLHRFKHIIHPFSIFRLFWDILMILIITCLLMITPYQAAFKKRLVYWTICKNLLLSFCCVDIIINFMTGYFDKAHYTVVMEPKKIMKKYIRHGTFLPDLLGSLPTDIVFIKTWQENIVTRELVSLICLLRVFSFNSYMMKIARTYNIEMALYEVCIVILRLMIGFQWQSCFYWILPIAKTSMYLPKQPSEDYWINEFNLWEESASSQYLHSLLRSISIFLSAGFTHKKPKTSADLSLVILFQIVGTSVIWNIIARVNQLYKGANSSKIKYQNIIAEVKQYMKRRQLPYLTQCRIINYYEFCFKHQYFCEAEILNTLSAHMRQEIGMHTCRKFVENVTFFNNLPLLLITRIVDILKSEIFLPNDIIVRVNESGDCMYFIASGTVAIYTSTGKEVCHLEDGAHFGEIALIMVNERRVASVVAVEICELYRLDRADFARTIHPYPMLWEQIKKIAIERHERTTILNDVYKLVSTTVGNDVRPPCSATKSFPAGGRAPATYHPVTLH</sequence>
<dbReference type="AlphaFoldDB" id="A0A158N9T5"/>
<feature type="transmembrane region" description="Helical" evidence="1">
    <location>
        <begin position="185"/>
        <end position="201"/>
    </location>
</feature>
<feature type="transmembrane region" description="Helical" evidence="1">
    <location>
        <begin position="213"/>
        <end position="238"/>
    </location>
</feature>
<protein>
    <recommendedName>
        <fullName evidence="2">Cyclic nucleotide-binding domain-containing protein</fullName>
    </recommendedName>
</protein>
<dbReference type="InterPro" id="IPR014710">
    <property type="entry name" value="RmlC-like_jellyroll"/>
</dbReference>
<dbReference type="SUPFAM" id="SSF51206">
    <property type="entry name" value="cAMP-binding domain-like"/>
    <property type="match status" value="1"/>
</dbReference>
<dbReference type="PANTHER" id="PTHR45689">
    <property type="entry name" value="I[[H]] CHANNEL, ISOFORM E"/>
    <property type="match status" value="1"/>
</dbReference>
<dbReference type="EMBL" id="ADTU01009441">
    <property type="status" value="NOT_ANNOTATED_CDS"/>
    <property type="molecule type" value="Genomic_DNA"/>
</dbReference>
<dbReference type="EnsemblMetazoa" id="XM_012198903.1">
    <property type="protein sequence ID" value="XP_012054293.1"/>
    <property type="gene ID" value="LOC105617340"/>
</dbReference>
<dbReference type="CDD" id="cd00038">
    <property type="entry name" value="CAP_ED"/>
    <property type="match status" value="1"/>
</dbReference>
<dbReference type="InterPro" id="IPR018490">
    <property type="entry name" value="cNMP-bd_dom_sf"/>
</dbReference>
<evidence type="ECO:0000313" key="4">
    <source>
        <dbReference type="Proteomes" id="UP000005205"/>
    </source>
</evidence>
<dbReference type="SMART" id="SM00100">
    <property type="entry name" value="cNMP"/>
    <property type="match status" value="1"/>
</dbReference>
<evidence type="ECO:0000313" key="3">
    <source>
        <dbReference type="EnsemblMetazoa" id="XP_012054293.1"/>
    </source>
</evidence>
<reference evidence="4" key="1">
    <citation type="journal article" date="2011" name="PLoS Genet.">
        <title>The genome sequence of the leaf-cutter ant Atta cephalotes reveals insights into its obligate symbiotic lifestyle.</title>
        <authorList>
            <person name="Suen G."/>
            <person name="Teiling C."/>
            <person name="Li L."/>
            <person name="Holt C."/>
            <person name="Abouheif E."/>
            <person name="Bornberg-Bauer E."/>
            <person name="Bouffard P."/>
            <person name="Caldera E.J."/>
            <person name="Cash E."/>
            <person name="Cavanaugh A."/>
            <person name="Denas O."/>
            <person name="Elhaik E."/>
            <person name="Fave M.J."/>
            <person name="Gadau J."/>
            <person name="Gibson J.D."/>
            <person name="Graur D."/>
            <person name="Grubbs K.J."/>
            <person name="Hagen D.E."/>
            <person name="Harkins T.T."/>
            <person name="Helmkampf M."/>
            <person name="Hu H."/>
            <person name="Johnson B.R."/>
            <person name="Kim J."/>
            <person name="Marsh S.E."/>
            <person name="Moeller J.A."/>
            <person name="Munoz-Torres M.C."/>
            <person name="Murphy M.C."/>
            <person name="Naughton M.C."/>
            <person name="Nigam S."/>
            <person name="Overson R."/>
            <person name="Rajakumar R."/>
            <person name="Reese J.T."/>
            <person name="Scott J.J."/>
            <person name="Smith C.R."/>
            <person name="Tao S."/>
            <person name="Tsutsui N.D."/>
            <person name="Viljakainen L."/>
            <person name="Wissler L."/>
            <person name="Yandell M.D."/>
            <person name="Zimmer F."/>
            <person name="Taylor J."/>
            <person name="Slater S.C."/>
            <person name="Clifton S.W."/>
            <person name="Warren W.C."/>
            <person name="Elsik C.G."/>
            <person name="Smith C.D."/>
            <person name="Weinstock G.M."/>
            <person name="Gerardo N.M."/>
            <person name="Currie C.R."/>
        </authorList>
    </citation>
    <scope>NUCLEOTIDE SEQUENCE [LARGE SCALE GENOMIC DNA]</scope>
</reference>
<dbReference type="InParanoid" id="A0A158N9T5"/>
<dbReference type="Pfam" id="PF00027">
    <property type="entry name" value="cNMP_binding"/>
    <property type="match status" value="1"/>
</dbReference>
<keyword evidence="1" id="KW-0812">Transmembrane</keyword>
<proteinExistence type="predicted"/>
<dbReference type="GO" id="GO:0003254">
    <property type="term" value="P:regulation of membrane depolarization"/>
    <property type="evidence" value="ECO:0007669"/>
    <property type="project" value="TreeGrafter"/>
</dbReference>
<keyword evidence="1" id="KW-1133">Transmembrane helix</keyword>
<dbReference type="GO" id="GO:0005249">
    <property type="term" value="F:voltage-gated potassium channel activity"/>
    <property type="evidence" value="ECO:0007669"/>
    <property type="project" value="TreeGrafter"/>
</dbReference>
<dbReference type="InterPro" id="IPR000595">
    <property type="entry name" value="cNMP-bd_dom"/>
</dbReference>
<dbReference type="Proteomes" id="UP000005205">
    <property type="component" value="Unassembled WGS sequence"/>
</dbReference>
<dbReference type="Gene3D" id="2.60.120.10">
    <property type="entry name" value="Jelly Rolls"/>
    <property type="match status" value="1"/>
</dbReference>
<dbReference type="GO" id="GO:0098855">
    <property type="term" value="C:HCN channel complex"/>
    <property type="evidence" value="ECO:0007669"/>
    <property type="project" value="TreeGrafter"/>
</dbReference>
<dbReference type="OrthoDB" id="2021138at2759"/>
<accession>A0A158N9T5</accession>
<organism evidence="3 4">
    <name type="scientific">Atta cephalotes</name>
    <name type="common">Leafcutter ant</name>
    <dbReference type="NCBI Taxonomy" id="12957"/>
    <lineage>
        <taxon>Eukaryota</taxon>
        <taxon>Metazoa</taxon>
        <taxon>Ecdysozoa</taxon>
        <taxon>Arthropoda</taxon>
        <taxon>Hexapoda</taxon>
        <taxon>Insecta</taxon>
        <taxon>Pterygota</taxon>
        <taxon>Neoptera</taxon>
        <taxon>Endopterygota</taxon>
        <taxon>Hymenoptera</taxon>
        <taxon>Apocrita</taxon>
        <taxon>Aculeata</taxon>
        <taxon>Formicoidea</taxon>
        <taxon>Formicidae</taxon>
        <taxon>Myrmicinae</taxon>
        <taxon>Atta</taxon>
    </lineage>
</organism>
<dbReference type="EMBL" id="ADTU01009440">
    <property type="status" value="NOT_ANNOTATED_CDS"/>
    <property type="molecule type" value="Genomic_DNA"/>
</dbReference>
<dbReference type="InterPro" id="IPR051413">
    <property type="entry name" value="K/Na_HCN_channel"/>
</dbReference>
<dbReference type="SUPFAM" id="SSF81324">
    <property type="entry name" value="Voltage-gated potassium channels"/>
    <property type="match status" value="1"/>
</dbReference>